<proteinExistence type="predicted"/>
<dbReference type="Proteomes" id="UP000275368">
    <property type="component" value="Chromosome"/>
</dbReference>
<dbReference type="OrthoDB" id="2964978at2"/>
<protein>
    <submittedName>
        <fullName evidence="1">Uncharacterized protein</fullName>
    </submittedName>
</protein>
<reference evidence="1 2" key="1">
    <citation type="submission" date="2018-11" db="EMBL/GenBank/DDBJ databases">
        <title>Complete genome sequence of Paenibacillus baekrokdamisoli strain KCTC 33723.</title>
        <authorList>
            <person name="Kang S.W."/>
            <person name="Lee K.C."/>
            <person name="Kim K.K."/>
            <person name="Kim J.S."/>
            <person name="Kim D.S."/>
            <person name="Ko S.H."/>
            <person name="Yang S.H."/>
            <person name="Lee J.S."/>
        </authorList>
    </citation>
    <scope>NUCLEOTIDE SEQUENCE [LARGE SCALE GENOMIC DNA]</scope>
    <source>
        <strain evidence="1 2">KCTC 33723</strain>
    </source>
</reference>
<organism evidence="1 2">
    <name type="scientific">Paenibacillus baekrokdamisoli</name>
    <dbReference type="NCBI Taxonomy" id="1712516"/>
    <lineage>
        <taxon>Bacteria</taxon>
        <taxon>Bacillati</taxon>
        <taxon>Bacillota</taxon>
        <taxon>Bacilli</taxon>
        <taxon>Bacillales</taxon>
        <taxon>Paenibacillaceae</taxon>
        <taxon>Paenibacillus</taxon>
    </lineage>
</organism>
<accession>A0A3G9JBI2</accession>
<sequence>MFDPTVFDNLKVAMENQVYDLDNLDGKIHITNRIDRMELSVMARVFALQFTLVEQKGVTAEIRLEASLKDLAAELLEQPGETPACTLRLRFYRQIEDVEKQCKQIETIIKGIWQPELQAKQTISFVYGQYPASYNLTVELKFNRKISEDQMDDIPDLLQHVLRTLRELGGE</sequence>
<dbReference type="EMBL" id="AP019308">
    <property type="protein sequence ID" value="BBH22283.1"/>
    <property type="molecule type" value="Genomic_DNA"/>
</dbReference>
<gene>
    <name evidence="1" type="ORF">Back11_36280</name>
</gene>
<name>A0A3G9JBI2_9BACL</name>
<evidence type="ECO:0000313" key="2">
    <source>
        <dbReference type="Proteomes" id="UP000275368"/>
    </source>
</evidence>
<evidence type="ECO:0000313" key="1">
    <source>
        <dbReference type="EMBL" id="BBH22283.1"/>
    </source>
</evidence>
<dbReference type="RefSeq" id="WP_125660135.1">
    <property type="nucleotide sequence ID" value="NZ_AP019308.1"/>
</dbReference>
<keyword evidence="2" id="KW-1185">Reference proteome</keyword>
<dbReference type="AlphaFoldDB" id="A0A3G9JBI2"/>
<dbReference type="KEGG" id="pbk:Back11_36280"/>